<keyword evidence="2" id="KW-0732">Signal</keyword>
<proteinExistence type="predicted"/>
<dbReference type="InterPro" id="IPR006311">
    <property type="entry name" value="TAT_signal"/>
</dbReference>
<reference evidence="3 4" key="1">
    <citation type="submission" date="2024-09" db="EMBL/GenBank/DDBJ databases">
        <authorList>
            <person name="Lee S.D."/>
        </authorList>
    </citation>
    <scope>NUCLEOTIDE SEQUENCE [LARGE SCALE GENOMIC DNA]</scope>
    <source>
        <strain evidence="3 4">N1-5</strain>
    </source>
</reference>
<dbReference type="EMBL" id="JBHEZZ010000014">
    <property type="protein sequence ID" value="MFC1404363.1"/>
    <property type="molecule type" value="Genomic_DNA"/>
</dbReference>
<feature type="signal peptide" evidence="2">
    <location>
        <begin position="1"/>
        <end position="30"/>
    </location>
</feature>
<evidence type="ECO:0000313" key="3">
    <source>
        <dbReference type="EMBL" id="MFC1404363.1"/>
    </source>
</evidence>
<accession>A0ABV6USE6</accession>
<sequence length="142" mass="14367">MPTRRATLTSAFAGIALTGALIGAGTPASAAAAPSAGAPSAATTKTPAQREAKAVCARAPKVDARITRALARLHGPATERGSIARLQKRVDIAKAAGNTAVETYLNDRLTARQSMVGTLTTRQGDLKGVETWCSANGLGGAE</sequence>
<feature type="region of interest" description="Disordered" evidence="1">
    <location>
        <begin position="32"/>
        <end position="57"/>
    </location>
</feature>
<evidence type="ECO:0008006" key="5">
    <source>
        <dbReference type="Google" id="ProtNLM"/>
    </source>
</evidence>
<keyword evidence="4" id="KW-1185">Reference proteome</keyword>
<evidence type="ECO:0000256" key="1">
    <source>
        <dbReference type="SAM" id="MobiDB-lite"/>
    </source>
</evidence>
<name>A0ABV6USE6_9ACTN</name>
<dbReference type="PROSITE" id="PS51318">
    <property type="entry name" value="TAT"/>
    <property type="match status" value="1"/>
</dbReference>
<dbReference type="Proteomes" id="UP001592528">
    <property type="component" value="Unassembled WGS sequence"/>
</dbReference>
<organism evidence="3 4">
    <name type="scientific">Streptacidiphilus cavernicola</name>
    <dbReference type="NCBI Taxonomy" id="3342716"/>
    <lineage>
        <taxon>Bacteria</taxon>
        <taxon>Bacillati</taxon>
        <taxon>Actinomycetota</taxon>
        <taxon>Actinomycetes</taxon>
        <taxon>Kitasatosporales</taxon>
        <taxon>Streptomycetaceae</taxon>
        <taxon>Streptacidiphilus</taxon>
    </lineage>
</organism>
<feature type="chain" id="PRO_5046633900" description="Haemophore haem-binding domain-containing protein" evidence="2">
    <location>
        <begin position="31"/>
        <end position="142"/>
    </location>
</feature>
<dbReference type="RefSeq" id="WP_030265398.1">
    <property type="nucleotide sequence ID" value="NZ_JBHEZZ010000014.1"/>
</dbReference>
<gene>
    <name evidence="3" type="ORF">ACEZDJ_24005</name>
</gene>
<evidence type="ECO:0000256" key="2">
    <source>
        <dbReference type="SAM" id="SignalP"/>
    </source>
</evidence>
<feature type="compositionally biased region" description="Low complexity" evidence="1">
    <location>
        <begin position="32"/>
        <end position="44"/>
    </location>
</feature>
<comment type="caution">
    <text evidence="3">The sequence shown here is derived from an EMBL/GenBank/DDBJ whole genome shotgun (WGS) entry which is preliminary data.</text>
</comment>
<protein>
    <recommendedName>
        <fullName evidence="5">Haemophore haem-binding domain-containing protein</fullName>
    </recommendedName>
</protein>
<evidence type="ECO:0000313" key="4">
    <source>
        <dbReference type="Proteomes" id="UP001592528"/>
    </source>
</evidence>